<dbReference type="KEGG" id="pfre:RM25_1696"/>
<dbReference type="EMBL" id="LM676415">
    <property type="protein sequence ID" value="CEP26589.1"/>
    <property type="molecule type" value="Genomic_DNA"/>
</dbReference>
<sequence>MSKTFRTLALIELFGAALLILLGFMLIWWPGLTLQSLVMFCGAFLLVESISAMIGAWRCYGVLRWLRGGVGALGVALALLIVLLPGLTLSFIAAAVGLWTIMCGLGLMTEKTARRRWLYVLAGVLLVLAGIWFIFNHAAAIITIGLWAGMSLLVLGMSQVAAAIAVWRAAKNS</sequence>
<keyword evidence="1" id="KW-0812">Transmembrane</keyword>
<gene>
    <name evidence="2" type="ORF">PFCIRM138_08375</name>
</gene>
<keyword evidence="1" id="KW-1133">Transmembrane helix</keyword>
<dbReference type="RefSeq" id="WP_013161654.1">
    <property type="nucleotide sequence ID" value="NZ_CP010341.1"/>
</dbReference>
<feature type="transmembrane region" description="Helical" evidence="1">
    <location>
        <begin position="89"/>
        <end position="108"/>
    </location>
</feature>
<dbReference type="InterPro" id="IPR005325">
    <property type="entry name" value="DUF308_memb"/>
</dbReference>
<feature type="transmembrane region" description="Helical" evidence="1">
    <location>
        <begin position="141"/>
        <end position="167"/>
    </location>
</feature>
<feature type="transmembrane region" description="Helical" evidence="1">
    <location>
        <begin position="37"/>
        <end position="57"/>
    </location>
</feature>
<feature type="transmembrane region" description="Helical" evidence="1">
    <location>
        <begin position="64"/>
        <end position="83"/>
    </location>
</feature>
<feature type="transmembrane region" description="Helical" evidence="1">
    <location>
        <begin position="117"/>
        <end position="135"/>
    </location>
</feature>
<dbReference type="Pfam" id="PF03729">
    <property type="entry name" value="DUF308"/>
    <property type="match status" value="2"/>
</dbReference>
<evidence type="ECO:0008006" key="3">
    <source>
        <dbReference type="Google" id="ProtNLM"/>
    </source>
</evidence>
<protein>
    <recommendedName>
        <fullName evidence="3">HdeD family acid-resistance protein</fullName>
    </recommendedName>
</protein>
<proteinExistence type="predicted"/>
<dbReference type="PATRIC" id="fig|66712.6.peg.1729"/>
<dbReference type="AlphaFoldDB" id="A0A068VSW8"/>
<name>A0A068VSW8_PROFF</name>
<evidence type="ECO:0000313" key="2">
    <source>
        <dbReference type="EMBL" id="CEP26589.1"/>
    </source>
</evidence>
<organism evidence="2">
    <name type="scientific">Propionibacterium freudenreichii subsp. freudenreichii</name>
    <dbReference type="NCBI Taxonomy" id="66712"/>
    <lineage>
        <taxon>Bacteria</taxon>
        <taxon>Bacillati</taxon>
        <taxon>Actinomycetota</taxon>
        <taxon>Actinomycetes</taxon>
        <taxon>Propionibacteriales</taxon>
        <taxon>Propionibacteriaceae</taxon>
        <taxon>Propionibacterium</taxon>
    </lineage>
</organism>
<evidence type="ECO:0000256" key="1">
    <source>
        <dbReference type="SAM" id="Phobius"/>
    </source>
</evidence>
<feature type="transmembrane region" description="Helical" evidence="1">
    <location>
        <begin position="7"/>
        <end position="31"/>
    </location>
</feature>
<keyword evidence="1" id="KW-0472">Membrane</keyword>
<accession>A0A068VSW8</accession>
<reference evidence="2" key="1">
    <citation type="submission" date="2014-08" db="EMBL/GenBank/DDBJ databases">
        <authorList>
            <person name="Falentin Helene"/>
        </authorList>
    </citation>
    <scope>NUCLEOTIDE SEQUENCE</scope>
</reference>